<proteinExistence type="predicted"/>
<dbReference type="Gene3D" id="2.60.40.4070">
    <property type="match status" value="1"/>
</dbReference>
<feature type="domain" description="Gingipain" evidence="2">
    <location>
        <begin position="531"/>
        <end position="895"/>
    </location>
</feature>
<dbReference type="RefSeq" id="WP_377180362.1">
    <property type="nucleotide sequence ID" value="NZ_JBHTMY010000004.1"/>
</dbReference>
<dbReference type="InterPro" id="IPR026444">
    <property type="entry name" value="Secre_tail"/>
</dbReference>
<evidence type="ECO:0000313" key="4">
    <source>
        <dbReference type="Proteomes" id="UP001597201"/>
    </source>
</evidence>
<keyword evidence="4" id="KW-1185">Reference proteome</keyword>
<dbReference type="CDD" id="cd02258">
    <property type="entry name" value="Peptidase_C25_N"/>
    <property type="match status" value="1"/>
</dbReference>
<dbReference type="Gene3D" id="3.40.50.10390">
    <property type="entry name" value="Gingipain r, domain 1"/>
    <property type="match status" value="1"/>
</dbReference>
<dbReference type="NCBIfam" id="TIGR04183">
    <property type="entry name" value="Por_Secre_tail"/>
    <property type="match status" value="1"/>
</dbReference>
<dbReference type="Pfam" id="PF01364">
    <property type="entry name" value="Peptidase_C25"/>
    <property type="match status" value="1"/>
</dbReference>
<dbReference type="NCBIfam" id="NF033707">
    <property type="entry name" value="T9SS_sortase"/>
    <property type="match status" value="1"/>
</dbReference>
<evidence type="ECO:0000313" key="3">
    <source>
        <dbReference type="EMBL" id="MFD1316884.1"/>
    </source>
</evidence>
<dbReference type="Gene3D" id="3.40.50.1460">
    <property type="match status" value="1"/>
</dbReference>
<dbReference type="InterPro" id="IPR029031">
    <property type="entry name" value="Gingipain_N_sf"/>
</dbReference>
<comment type="caution">
    <text evidence="3">The sequence shown here is derived from an EMBL/GenBank/DDBJ whole genome shotgun (WGS) entry which is preliminary data.</text>
</comment>
<sequence>MIFTLLMSCKMIAQNTENNVVNLHWKTTQVVIKSGVQVTIPTLENEIFNENLLPVFSTDIPISDLNQSYTYDFIDIKTQIFLKNELPQNSLAFIPSQPQITHHKTYHNKQWVDRISVIPIYRENGAIRKIISFSYKQTPAQNNQSRNNLNKSVVSNSVLSQGTWYKFSIDTSGVFKLDRDFLNKLGISTQNINPNNIRIFGNGGKLLPQANSIARPADLIENAIKVVGGEDGRFDNNDYILFFGQGPESWNIEKILQNSNHVNHIYSDLSYYFITVDQGNGLRIGEKEQVEIPNPISINTYHDFYVHELDERNLFANGQQWLGEDLSFSNSLSLNLPFENMAANEDLWVRFRGVTISSTSSQMSLSVNGVQTIDLSFAPVSNNSLRLASTAEGIQLIPAPNTSLKIDVNFNNNGNPSARGFLDYIEIIGTKKLVANGNQFIFRNTQVTENNGYEFTIDGKQNIDELWDISDPYNPIEIKDNSTDNTFKFQARGGENSAFIVLNDSDFYTPTIPENSKVANQNLHSLKDVQYVLITDKTLISEAKRLTDYHQKKGLTTALVDIEHVYNEFSSGAPDVTAIRDFVKFLYDNASSTTTRIKYLCLFGDASFDFKDGIDQNNNIVPAFQSYESFDLARGYVTDDYFGMMAGNAGLLSGSDQQEVATGRIPVSNLIEAKAAIDKILTFENNSFGDWRNEITMVADDPDDPSEFVLQQAVDQIAQDIEQNHPVFNIKKIYADAYQQETSAGGERYPSVNLAIDNAINAGTLLVDYFGHGGVDGWANERILEVPQIQNWTNTPYFPLMITVTCEFSRFDNPLRPSAGEYVFWSQNGGSSAMITTTREIFISTGQIFNRSLIKNLLNLDNRQSMAEALMQTKNQNFSTQKFFVYHFGDPAIQLGRAQPNVQISKLNGIDITQSKDTLKALSKIKIEGWITNSNNQILDDFNGEISTTIFDKPLDKTTLDNDNFGRKMEFTSVESKIFRGRATVSNGKFELTFVVPRDIRIAFGKAKFSFYANNSALEFAGLNNEILIGGLNENAEEDNLGPEIKLFLNDEYFVEGGNTDSSPVLIANLFDASGINTSITAVDHDIIAILDNDEANPIVLNDYYKTELDDFTRGEVRYKLSDLEPGVHTILFKCWDTYNNLSESALNFVVVDDSGLVLSNVLNYPNPFVNYTEFWFNHNKPNQLLESQVQIFTISGKLIKTLQSSIQTNGNLSREINWDGLDDFGNKIGKGVYIYKLKVTVPLSNLTAEKIEKLVIL</sequence>
<dbReference type="SUPFAM" id="SSF52129">
    <property type="entry name" value="Caspase-like"/>
    <property type="match status" value="1"/>
</dbReference>
<dbReference type="InterPro" id="IPR029030">
    <property type="entry name" value="Caspase-like_dom_sf"/>
</dbReference>
<evidence type="ECO:0000259" key="2">
    <source>
        <dbReference type="Pfam" id="PF01364"/>
    </source>
</evidence>
<keyword evidence="1" id="KW-0732">Signal</keyword>
<dbReference type="InterPro" id="IPR001769">
    <property type="entry name" value="Gingipain"/>
</dbReference>
<accession>A0ABW3Y5F3</accession>
<reference evidence="4" key="1">
    <citation type="journal article" date="2019" name="Int. J. Syst. Evol. Microbiol.">
        <title>The Global Catalogue of Microorganisms (GCM) 10K type strain sequencing project: providing services to taxonomists for standard genome sequencing and annotation.</title>
        <authorList>
            <consortium name="The Broad Institute Genomics Platform"/>
            <consortium name="The Broad Institute Genome Sequencing Center for Infectious Disease"/>
            <person name="Wu L."/>
            <person name="Ma J."/>
        </authorList>
    </citation>
    <scope>NUCLEOTIDE SEQUENCE [LARGE SCALE GENOMIC DNA]</scope>
    <source>
        <strain evidence="4">CCUG 61485</strain>
    </source>
</reference>
<evidence type="ECO:0000256" key="1">
    <source>
        <dbReference type="ARBA" id="ARBA00022729"/>
    </source>
</evidence>
<name>A0ABW3Y5F3_9FLAO</name>
<gene>
    <name evidence="3" type="primary">porU</name>
    <name evidence="3" type="ORF">ACFQ39_14755</name>
</gene>
<organism evidence="3 4">
    <name type="scientific">Namhaeicola litoreus</name>
    <dbReference type="NCBI Taxonomy" id="1052145"/>
    <lineage>
        <taxon>Bacteria</taxon>
        <taxon>Pseudomonadati</taxon>
        <taxon>Bacteroidota</taxon>
        <taxon>Flavobacteriia</taxon>
        <taxon>Flavobacteriales</taxon>
        <taxon>Flavobacteriaceae</taxon>
        <taxon>Namhaeicola</taxon>
    </lineage>
</organism>
<dbReference type="EMBL" id="JBHTMY010000004">
    <property type="protein sequence ID" value="MFD1316884.1"/>
    <property type="molecule type" value="Genomic_DNA"/>
</dbReference>
<protein>
    <submittedName>
        <fullName evidence="3">Type IX secretion system sortase PorU</fullName>
    </submittedName>
</protein>
<dbReference type="Proteomes" id="UP001597201">
    <property type="component" value="Unassembled WGS sequence"/>
</dbReference>